<proteinExistence type="predicted"/>
<sequence>MLANYLIAPPKPQEPPQEIPEKTYPDYSLQYGIMELGGCDRYFNGQPNC</sequence>
<feature type="region of interest" description="Disordered" evidence="1">
    <location>
        <begin position="1"/>
        <end position="20"/>
    </location>
</feature>
<dbReference type="EMBL" id="LO018305">
    <property type="protein sequence ID" value="CUM62383.1"/>
    <property type="molecule type" value="Genomic_DNA"/>
</dbReference>
<gene>
    <name evidence="2" type="ORF">PLAM_mp0088</name>
</gene>
<dbReference type="RefSeq" id="WP_235752384.1">
    <property type="nucleotide sequence ID" value="NZ_JBIIEP010000053.1"/>
</dbReference>
<accession>A0A1J1JN31</accession>
<name>A0A1J1JN31_PLAAG</name>
<protein>
    <submittedName>
        <fullName evidence="2">Uncharacterized protein</fullName>
    </submittedName>
</protein>
<evidence type="ECO:0000313" key="2">
    <source>
        <dbReference type="EMBL" id="CUM62383.1"/>
    </source>
</evidence>
<dbReference type="AlphaFoldDB" id="A0A1J1JN31"/>
<organism evidence="2">
    <name type="scientific">Planktothrix agardhii</name>
    <name type="common">Oscillatoria agardhii</name>
    <dbReference type="NCBI Taxonomy" id="1160"/>
    <lineage>
        <taxon>Bacteria</taxon>
        <taxon>Bacillati</taxon>
        <taxon>Cyanobacteriota</taxon>
        <taxon>Cyanophyceae</taxon>
        <taxon>Oscillatoriophycideae</taxon>
        <taxon>Oscillatoriales</taxon>
        <taxon>Microcoleaceae</taxon>
        <taxon>Planktothrix</taxon>
    </lineage>
</organism>
<reference evidence="2" key="1">
    <citation type="submission" date="2015-09" db="EMBL/GenBank/DDBJ databases">
        <authorList>
            <person name="Jackson K.R."/>
            <person name="Lunt B.L."/>
            <person name="Fisher J.N.B."/>
            <person name="Gardner A.V."/>
            <person name="Bailey M.E."/>
            <person name="Deus L.M."/>
            <person name="Earl A.S."/>
            <person name="Gibby P.D."/>
            <person name="Hartmann K.A."/>
            <person name="Liu J.E."/>
            <person name="Manci A.M."/>
            <person name="Nielsen D.A."/>
            <person name="Solomon M.B."/>
            <person name="Breakwell D.P."/>
            <person name="Burnett S.H."/>
            <person name="Grose J.H."/>
        </authorList>
    </citation>
    <scope>NUCLEOTIDE SEQUENCE</scope>
    <source>
        <strain evidence="2">7805</strain>
    </source>
</reference>
<evidence type="ECO:0000256" key="1">
    <source>
        <dbReference type="SAM" id="MobiDB-lite"/>
    </source>
</evidence>
<feature type="compositionally biased region" description="Pro residues" evidence="1">
    <location>
        <begin position="9"/>
        <end position="18"/>
    </location>
</feature>